<evidence type="ECO:0008006" key="10">
    <source>
        <dbReference type="Google" id="ProtNLM"/>
    </source>
</evidence>
<sequence>MAPLKPLNKQTTLANLDRGIKTRSQIQMKKDVLPKRKAEESPLKRITVKRSAFGEVTNHVNSKENDRSELNGKAAVKQATVTSRETRSRSLSRTRKPLSSVNANKPPIPPASKVPLKDIQAKATVTSKPKVLADVNDTKEKVNNTGKALIVKTTALVGILPRPIKTQVKTIKKSTEPTVSSVKATAKPRTSDAGDKSDSSLYVSALEDLNLDDGVKSGKSKKKQRKPPPPGVTDFDKENINEPNSVSIYAMDIFEYLKSRESHFPISDYMCRQPDLNSSMRALVVSWMVEVQENFELNHETLYLAVKLFDLYLSKVRITKDRLQLIGCASLFVSAKYDERYPPCIDDMIYVCDGLYTPDDLTSMEKELLKAVDFQLGIPLSYRFLRRYSRCIKLGMPTLTLARYILETCLLDYSTIRFSDSKLACAALHLALIMSGQKKWTPSLEYYSGYKSEEFKDIMKTVNNVLHIRSAKEHVIRVKYAHKVFHEVSKVPLVKTADL</sequence>
<dbReference type="SUPFAM" id="SSF47954">
    <property type="entry name" value="Cyclin-like"/>
    <property type="match status" value="2"/>
</dbReference>
<evidence type="ECO:0000256" key="5">
    <source>
        <dbReference type="SAM" id="MobiDB-lite"/>
    </source>
</evidence>
<dbReference type="Proteomes" id="UP001461498">
    <property type="component" value="Unassembled WGS sequence"/>
</dbReference>
<proteinExistence type="inferred from homology"/>
<feature type="domain" description="Cyclin C-terminal" evidence="7">
    <location>
        <begin position="379"/>
        <end position="494"/>
    </location>
</feature>
<dbReference type="CDD" id="cd20508">
    <property type="entry name" value="CYCLIN_CCNB3_rpt1"/>
    <property type="match status" value="1"/>
</dbReference>
<dbReference type="Gene3D" id="1.10.472.10">
    <property type="entry name" value="Cyclin-like"/>
    <property type="match status" value="2"/>
</dbReference>
<keyword evidence="9" id="KW-1185">Reference proteome</keyword>
<dbReference type="GO" id="GO:0051301">
    <property type="term" value="P:cell division"/>
    <property type="evidence" value="ECO:0007669"/>
    <property type="project" value="UniProtKB-KW"/>
</dbReference>
<evidence type="ECO:0000313" key="9">
    <source>
        <dbReference type="Proteomes" id="UP001461498"/>
    </source>
</evidence>
<feature type="region of interest" description="Disordered" evidence="5">
    <location>
        <begin position="171"/>
        <end position="198"/>
    </location>
</feature>
<gene>
    <name evidence="8" type="ORF">O3M35_004899</name>
</gene>
<reference evidence="8 9" key="1">
    <citation type="submission" date="2022-12" db="EMBL/GenBank/DDBJ databases">
        <title>Chromosome-level genome assembly of true bugs.</title>
        <authorList>
            <person name="Ma L."/>
            <person name="Li H."/>
        </authorList>
    </citation>
    <scope>NUCLEOTIDE SEQUENCE [LARGE SCALE GENOMIC DNA]</scope>
    <source>
        <strain evidence="8">Lab_2022b</strain>
    </source>
</reference>
<dbReference type="EMBL" id="JAPXFL010000002">
    <property type="protein sequence ID" value="KAK9510026.1"/>
    <property type="molecule type" value="Genomic_DNA"/>
</dbReference>
<evidence type="ECO:0000313" key="8">
    <source>
        <dbReference type="EMBL" id="KAK9510026.1"/>
    </source>
</evidence>
<dbReference type="SMART" id="SM01332">
    <property type="entry name" value="Cyclin_C"/>
    <property type="match status" value="1"/>
</dbReference>
<dbReference type="GO" id="GO:0016538">
    <property type="term" value="F:cyclin-dependent protein serine/threonine kinase regulator activity"/>
    <property type="evidence" value="ECO:0007669"/>
    <property type="project" value="InterPro"/>
</dbReference>
<feature type="compositionally biased region" description="Basic and acidic residues" evidence="5">
    <location>
        <begin position="61"/>
        <end position="70"/>
    </location>
</feature>
<feature type="region of interest" description="Disordered" evidence="5">
    <location>
        <begin position="61"/>
        <end position="115"/>
    </location>
</feature>
<dbReference type="AlphaFoldDB" id="A0AAW1DH37"/>
<dbReference type="GO" id="GO:0044772">
    <property type="term" value="P:mitotic cell cycle phase transition"/>
    <property type="evidence" value="ECO:0007669"/>
    <property type="project" value="InterPro"/>
</dbReference>
<dbReference type="InterPro" id="IPR039361">
    <property type="entry name" value="Cyclin"/>
</dbReference>
<dbReference type="PANTHER" id="PTHR10177">
    <property type="entry name" value="CYCLINS"/>
    <property type="match status" value="1"/>
</dbReference>
<evidence type="ECO:0000256" key="3">
    <source>
        <dbReference type="ARBA" id="ARBA00023306"/>
    </source>
</evidence>
<dbReference type="InterPro" id="IPR006671">
    <property type="entry name" value="Cyclin_N"/>
</dbReference>
<keyword evidence="2 4" id="KW-0195">Cyclin</keyword>
<evidence type="ECO:0000256" key="2">
    <source>
        <dbReference type="ARBA" id="ARBA00023127"/>
    </source>
</evidence>
<dbReference type="InterPro" id="IPR036915">
    <property type="entry name" value="Cyclin-like_sf"/>
</dbReference>
<feature type="region of interest" description="Disordered" evidence="5">
    <location>
        <begin position="1"/>
        <end position="22"/>
    </location>
</feature>
<protein>
    <recommendedName>
        <fullName evidence="10">G2/mitotic-specific cyclin-B3</fullName>
    </recommendedName>
</protein>
<dbReference type="InterPro" id="IPR046965">
    <property type="entry name" value="Cyclin_A/B-like"/>
</dbReference>
<feature type="region of interest" description="Disordered" evidence="5">
    <location>
        <begin position="213"/>
        <end position="239"/>
    </location>
</feature>
<dbReference type="PIRSF" id="PIRSF001771">
    <property type="entry name" value="Cyclin_A_B_D_E"/>
    <property type="match status" value="1"/>
</dbReference>
<name>A0AAW1DH37_9HEMI</name>
<evidence type="ECO:0000256" key="1">
    <source>
        <dbReference type="ARBA" id="ARBA00022618"/>
    </source>
</evidence>
<dbReference type="InterPro" id="IPR004367">
    <property type="entry name" value="Cyclin_C-dom"/>
</dbReference>
<dbReference type="InterPro" id="IPR013763">
    <property type="entry name" value="Cyclin-like_dom"/>
</dbReference>
<keyword evidence="1" id="KW-0132">Cell division</keyword>
<dbReference type="SMART" id="SM00385">
    <property type="entry name" value="CYCLIN"/>
    <property type="match status" value="2"/>
</dbReference>
<dbReference type="Pfam" id="PF00134">
    <property type="entry name" value="Cyclin_N"/>
    <property type="match status" value="1"/>
</dbReference>
<feature type="domain" description="Cyclin-like" evidence="6">
    <location>
        <begin position="383"/>
        <end position="467"/>
    </location>
</feature>
<comment type="similarity">
    <text evidence="4">Belongs to the cyclin family.</text>
</comment>
<feature type="domain" description="Cyclin-like" evidence="6">
    <location>
        <begin position="286"/>
        <end position="370"/>
    </location>
</feature>
<dbReference type="GO" id="GO:0005634">
    <property type="term" value="C:nucleus"/>
    <property type="evidence" value="ECO:0007669"/>
    <property type="project" value="UniProtKB-ARBA"/>
</dbReference>
<dbReference type="Pfam" id="PF02984">
    <property type="entry name" value="Cyclin_C"/>
    <property type="match status" value="1"/>
</dbReference>
<evidence type="ECO:0000259" key="6">
    <source>
        <dbReference type="SMART" id="SM00385"/>
    </source>
</evidence>
<dbReference type="FunFam" id="1.10.472.10:FF:000001">
    <property type="entry name" value="G2/mitotic-specific cyclin"/>
    <property type="match status" value="1"/>
</dbReference>
<comment type="caution">
    <text evidence="8">The sequence shown here is derived from an EMBL/GenBank/DDBJ whole genome shotgun (WGS) entry which is preliminary data.</text>
</comment>
<evidence type="ECO:0000259" key="7">
    <source>
        <dbReference type="SMART" id="SM01332"/>
    </source>
</evidence>
<accession>A0AAW1DH37</accession>
<keyword evidence="3" id="KW-0131">Cell cycle</keyword>
<feature type="compositionally biased region" description="Basic and acidic residues" evidence="5">
    <location>
        <begin position="189"/>
        <end position="198"/>
    </location>
</feature>
<evidence type="ECO:0000256" key="4">
    <source>
        <dbReference type="RuleBase" id="RU000383"/>
    </source>
</evidence>
<organism evidence="8 9">
    <name type="scientific">Rhynocoris fuscipes</name>
    <dbReference type="NCBI Taxonomy" id="488301"/>
    <lineage>
        <taxon>Eukaryota</taxon>
        <taxon>Metazoa</taxon>
        <taxon>Ecdysozoa</taxon>
        <taxon>Arthropoda</taxon>
        <taxon>Hexapoda</taxon>
        <taxon>Insecta</taxon>
        <taxon>Pterygota</taxon>
        <taxon>Neoptera</taxon>
        <taxon>Paraneoptera</taxon>
        <taxon>Hemiptera</taxon>
        <taxon>Heteroptera</taxon>
        <taxon>Panheteroptera</taxon>
        <taxon>Cimicomorpha</taxon>
        <taxon>Reduviidae</taxon>
        <taxon>Harpactorinae</taxon>
        <taxon>Harpactorini</taxon>
        <taxon>Rhynocoris</taxon>
    </lineage>
</organism>